<reference evidence="1 2" key="1">
    <citation type="submission" date="2024-09" db="EMBL/GenBank/DDBJ databases">
        <authorList>
            <person name="Lee S.D."/>
        </authorList>
    </citation>
    <scope>NUCLEOTIDE SEQUENCE [LARGE SCALE GENOMIC DNA]</scope>
    <source>
        <strain evidence="1 2">N1-3</strain>
    </source>
</reference>
<organism evidence="1 2">
    <name type="scientific">Streptacidiphilus alkalitolerans</name>
    <dbReference type="NCBI Taxonomy" id="3342712"/>
    <lineage>
        <taxon>Bacteria</taxon>
        <taxon>Bacillati</taxon>
        <taxon>Actinomycetota</taxon>
        <taxon>Actinomycetes</taxon>
        <taxon>Kitasatosporales</taxon>
        <taxon>Streptomycetaceae</taxon>
        <taxon>Streptacidiphilus</taxon>
    </lineage>
</organism>
<sequence length="95" mass="9973">MNVSYPILSTGRGGHPRLVAKAWPADCYGPVPDAQAQRHWSAALDQYQQAATDCEAGVAGKNQALITKVGTDSHIASGDLDLATARIMRIINGAA</sequence>
<dbReference type="RefSeq" id="WP_380554815.1">
    <property type="nucleotide sequence ID" value="NZ_JBHEZY010000007.1"/>
</dbReference>
<accession>A0ABV6X350</accession>
<proteinExistence type="predicted"/>
<protein>
    <submittedName>
        <fullName evidence="1">Uncharacterized protein</fullName>
    </submittedName>
</protein>
<dbReference type="Proteomes" id="UP001592530">
    <property type="component" value="Unassembled WGS sequence"/>
</dbReference>
<name>A0ABV6X350_9ACTN</name>
<gene>
    <name evidence="1" type="ORF">ACEZDB_18940</name>
</gene>
<evidence type="ECO:0000313" key="1">
    <source>
        <dbReference type="EMBL" id="MFC1432723.1"/>
    </source>
</evidence>
<evidence type="ECO:0000313" key="2">
    <source>
        <dbReference type="Proteomes" id="UP001592530"/>
    </source>
</evidence>
<comment type="caution">
    <text evidence="1">The sequence shown here is derived from an EMBL/GenBank/DDBJ whole genome shotgun (WGS) entry which is preliminary data.</text>
</comment>
<dbReference type="EMBL" id="JBHEZY010000007">
    <property type="protein sequence ID" value="MFC1432723.1"/>
    <property type="molecule type" value="Genomic_DNA"/>
</dbReference>